<comment type="cofactor">
    <cofactor evidence="1 17">
        <name>Mn(2+)</name>
        <dbReference type="ChEBI" id="CHEBI:29035"/>
    </cofactor>
</comment>
<evidence type="ECO:0000256" key="11">
    <source>
        <dbReference type="ARBA" id="ARBA00022801"/>
    </source>
</evidence>
<comment type="similarity">
    <text evidence="3 17">Belongs to the ENDOU family.</text>
</comment>
<evidence type="ECO:0000256" key="8">
    <source>
        <dbReference type="ARBA" id="ARBA00022729"/>
    </source>
</evidence>
<evidence type="ECO:0000256" key="4">
    <source>
        <dbReference type="ARBA" id="ARBA00011245"/>
    </source>
</evidence>
<dbReference type="SMART" id="SM00201">
    <property type="entry name" value="SO"/>
    <property type="match status" value="3"/>
</dbReference>
<feature type="domain" description="SMB" evidence="18">
    <location>
        <begin position="36"/>
        <end position="80"/>
    </location>
</feature>
<keyword evidence="7 17" id="KW-0479">Metal-binding</keyword>
<dbReference type="Proteomes" id="UP000515159">
    <property type="component" value="Chromosome 3"/>
</dbReference>
<evidence type="ECO:0000256" key="14">
    <source>
        <dbReference type="ARBA" id="ARBA00023211"/>
    </source>
</evidence>
<dbReference type="GO" id="GO:0003723">
    <property type="term" value="F:RNA binding"/>
    <property type="evidence" value="ECO:0007669"/>
    <property type="project" value="UniProtKB-UniRule"/>
</dbReference>
<keyword evidence="12 17" id="KW-0694">RNA-binding</keyword>
<dbReference type="PROSITE" id="PS50958">
    <property type="entry name" value="SMB_2"/>
    <property type="match status" value="3"/>
</dbReference>
<gene>
    <name evidence="21" type="primary">ENDOU</name>
</gene>
<evidence type="ECO:0000256" key="13">
    <source>
        <dbReference type="ARBA" id="ARBA00023157"/>
    </source>
</evidence>
<dbReference type="GO" id="GO:0016829">
    <property type="term" value="F:lyase activity"/>
    <property type="evidence" value="ECO:0007669"/>
    <property type="project" value="UniProtKB-KW"/>
</dbReference>
<dbReference type="InterPro" id="IPR018998">
    <property type="entry name" value="EndoU_C"/>
</dbReference>
<keyword evidence="8 17" id="KW-0732">Signal</keyword>
<dbReference type="InParanoid" id="A0A6P8Q787"/>
<dbReference type="PROSITE" id="PS00524">
    <property type="entry name" value="SMB_1"/>
    <property type="match status" value="2"/>
</dbReference>
<evidence type="ECO:0000256" key="2">
    <source>
        <dbReference type="ARBA" id="ARBA00004613"/>
    </source>
</evidence>
<dbReference type="PROSITE" id="PS51959">
    <property type="entry name" value="ENDOU"/>
    <property type="match status" value="1"/>
</dbReference>
<keyword evidence="14 17" id="KW-0464">Manganese</keyword>
<dbReference type="SUPFAM" id="SSF90188">
    <property type="entry name" value="Somatomedin B domain"/>
    <property type="match status" value="3"/>
</dbReference>
<protein>
    <recommendedName>
        <fullName evidence="17">Protein endoU</fullName>
        <ecNumber evidence="17">4.6.1.-</ecNumber>
    </recommendedName>
</protein>
<evidence type="ECO:0000256" key="16">
    <source>
        <dbReference type="ARBA" id="ARBA00048688"/>
    </source>
</evidence>
<dbReference type="GO" id="GO:0004521">
    <property type="term" value="F:RNA endonuclease activity"/>
    <property type="evidence" value="ECO:0007669"/>
    <property type="project" value="UniProtKB-UniRule"/>
</dbReference>
<dbReference type="PANTHER" id="PTHR12439">
    <property type="entry name" value="PLACENTAL PROTEIN 11-RELATED"/>
    <property type="match status" value="1"/>
</dbReference>
<feature type="chain" id="PRO_5028514848" description="Protein endoU" evidence="17">
    <location>
        <begin position="28"/>
        <end position="474"/>
    </location>
</feature>
<dbReference type="Pfam" id="PF09412">
    <property type="entry name" value="XendoU"/>
    <property type="match status" value="1"/>
</dbReference>
<keyword evidence="13" id="KW-1015">Disulfide bond</keyword>
<name>A0A6P8Q787_GEOSA</name>
<keyword evidence="20" id="KW-1185">Reference proteome</keyword>
<dbReference type="GO" id="GO:0016787">
    <property type="term" value="F:hydrolase activity"/>
    <property type="evidence" value="ECO:0007669"/>
    <property type="project" value="UniProtKB-KW"/>
</dbReference>
<evidence type="ECO:0000256" key="3">
    <source>
        <dbReference type="ARBA" id="ARBA00010168"/>
    </source>
</evidence>
<dbReference type="GO" id="GO:0005576">
    <property type="term" value="C:extracellular region"/>
    <property type="evidence" value="ECO:0007669"/>
    <property type="project" value="UniProtKB-SubCell"/>
</dbReference>
<evidence type="ECO:0000256" key="7">
    <source>
        <dbReference type="ARBA" id="ARBA00022723"/>
    </source>
</evidence>
<evidence type="ECO:0000256" key="15">
    <source>
        <dbReference type="ARBA" id="ARBA00023239"/>
    </source>
</evidence>
<evidence type="ECO:0000256" key="12">
    <source>
        <dbReference type="ARBA" id="ARBA00022884"/>
    </source>
</evidence>
<keyword evidence="15" id="KW-0456">Lyase</keyword>
<dbReference type="KEGG" id="gsh:117356316"/>
<accession>A0A6P8Q787</accession>
<evidence type="ECO:0000259" key="19">
    <source>
        <dbReference type="PROSITE" id="PS51959"/>
    </source>
</evidence>
<dbReference type="Gene3D" id="4.10.410.20">
    <property type="match status" value="3"/>
</dbReference>
<evidence type="ECO:0000256" key="10">
    <source>
        <dbReference type="ARBA" id="ARBA00022759"/>
    </source>
</evidence>
<dbReference type="OrthoDB" id="430326at2759"/>
<dbReference type="FunCoup" id="A0A6P8Q787">
    <property type="interactions" value="77"/>
</dbReference>
<dbReference type="InterPro" id="IPR036024">
    <property type="entry name" value="Somatomedin_B-like_dom_sf"/>
</dbReference>
<evidence type="ECO:0000313" key="21">
    <source>
        <dbReference type="RefSeq" id="XP_033791270.1"/>
    </source>
</evidence>
<dbReference type="EC" id="4.6.1.-" evidence="17"/>
<feature type="domain" description="SMB" evidence="18">
    <location>
        <begin position="93"/>
        <end position="136"/>
    </location>
</feature>
<evidence type="ECO:0000256" key="17">
    <source>
        <dbReference type="RuleBase" id="RU367085"/>
    </source>
</evidence>
<comment type="subunit">
    <text evidence="4 17">Monomer.</text>
</comment>
<evidence type="ECO:0000256" key="9">
    <source>
        <dbReference type="ARBA" id="ARBA00022737"/>
    </source>
</evidence>
<evidence type="ECO:0000256" key="5">
    <source>
        <dbReference type="ARBA" id="ARBA00022525"/>
    </source>
</evidence>
<feature type="signal peptide" evidence="17">
    <location>
        <begin position="1"/>
        <end position="27"/>
    </location>
</feature>
<keyword evidence="9" id="KW-0677">Repeat</keyword>
<dbReference type="SUPFAM" id="SSF142877">
    <property type="entry name" value="EndoU-like"/>
    <property type="match status" value="1"/>
</dbReference>
<dbReference type="CDD" id="cd21159">
    <property type="entry name" value="XendoU"/>
    <property type="match status" value="1"/>
</dbReference>
<keyword evidence="11 17" id="KW-0378">Hydrolase</keyword>
<comment type="catalytic activity">
    <reaction evidence="16">
        <text>ribonucleotidyl-uridine-RNA = a 5'-end dephospho-uridine-RNA + a 3'-end 2',3'-cyclophospho-ribonucleotide-RNA</text>
        <dbReference type="Rhea" id="RHEA:67792"/>
        <dbReference type="Rhea" id="RHEA-COMP:10464"/>
        <dbReference type="Rhea" id="RHEA-COMP:17354"/>
        <dbReference type="Rhea" id="RHEA-COMP:17356"/>
        <dbReference type="ChEBI" id="CHEBI:83064"/>
        <dbReference type="ChEBI" id="CHEBI:173117"/>
        <dbReference type="ChEBI" id="CHEBI:173224"/>
    </reaction>
    <physiologicalReaction direction="left-to-right" evidence="16">
        <dbReference type="Rhea" id="RHEA:67793"/>
    </physiologicalReaction>
</comment>
<keyword evidence="5" id="KW-0964">Secreted</keyword>
<keyword evidence="6 17" id="KW-0540">Nuclease</keyword>
<dbReference type="InterPro" id="IPR001212">
    <property type="entry name" value="Somatomedin_B_dom"/>
</dbReference>
<sequence length="474" mass="54281">MLHLLLQRTMKACFLVAVITGITCCIAFETCPSSSCEDSCKNRCGQKFNRASLCQCNDHCERFGDCCKDYHLCRYASDETLESSPKPPSGSPDRSSCVRRCGEKYNKKNPCHCNPKCTNFNNCCEDYNSLCSDQPVTGASDRSNDKSSCARRCGEKYNKKNPCHCNPKCTNFNNCCEDYNSLCSDQPVTGASDRSNEIPSGTEITNEEIKTISEKLFQVDHNKAQEKDIILNKQHLTSKTRGENDHCPSPLYSYVNKELLSKPTYNCFIALLDNYDRKTGTEETMGPEHMDEQDTFLQEIMKTDIMKELYKFFHQKQMYSTEQAFVADLKKMWFGLYSRSKNEQDSSGFEHVFVGEVKNGKVSGFHSWIRFYFLEQQGLIDYYSHNYDGPWLTYPDVLGKQFHWDGYFKEVGSAFIGSSPEFDFAIYSLCFIVRPNKLCRISLGGHPLSIQTYIWTKTTYDNGKNYIATAYPTF</sequence>
<dbReference type="Pfam" id="PF01033">
    <property type="entry name" value="Somatomedin_B"/>
    <property type="match status" value="3"/>
</dbReference>
<feature type="domain" description="EndoU" evidence="19">
    <location>
        <begin position="205"/>
        <end position="474"/>
    </location>
</feature>
<proteinExistence type="inferred from homology"/>
<feature type="domain" description="SMB" evidence="18">
    <location>
        <begin position="145"/>
        <end position="188"/>
    </location>
</feature>
<dbReference type="RefSeq" id="XP_033791270.1">
    <property type="nucleotide sequence ID" value="XM_033935379.1"/>
</dbReference>
<evidence type="ECO:0000256" key="1">
    <source>
        <dbReference type="ARBA" id="ARBA00001936"/>
    </source>
</evidence>
<evidence type="ECO:0000259" key="18">
    <source>
        <dbReference type="PROSITE" id="PS50958"/>
    </source>
</evidence>
<dbReference type="AlphaFoldDB" id="A0A6P8Q787"/>
<dbReference type="CTD" id="8909"/>
<dbReference type="InterPro" id="IPR039787">
    <property type="entry name" value="ENDOU"/>
</dbReference>
<dbReference type="InterPro" id="IPR037227">
    <property type="entry name" value="EndoU-like"/>
</dbReference>
<dbReference type="FunFam" id="4.10.410.20:FF:000005">
    <property type="entry name" value="Endonuclease, poly(U) specific"/>
    <property type="match status" value="2"/>
</dbReference>
<keyword evidence="10 17" id="KW-0255">Endonuclease</keyword>
<dbReference type="GeneID" id="117356316"/>
<dbReference type="GO" id="GO:0046872">
    <property type="term" value="F:metal ion binding"/>
    <property type="evidence" value="ECO:0007669"/>
    <property type="project" value="UniProtKB-UniRule"/>
</dbReference>
<evidence type="ECO:0000313" key="20">
    <source>
        <dbReference type="Proteomes" id="UP000515159"/>
    </source>
</evidence>
<dbReference type="PANTHER" id="PTHR12439:SF40">
    <property type="entry name" value="URIDYLATE-SPECIFIC ENDORIBONUCLEASE"/>
    <property type="match status" value="1"/>
</dbReference>
<evidence type="ECO:0000256" key="6">
    <source>
        <dbReference type="ARBA" id="ARBA00022722"/>
    </source>
</evidence>
<comment type="subcellular location">
    <subcellularLocation>
        <location evidence="2">Secreted</location>
    </subcellularLocation>
</comment>
<reference evidence="21" key="1">
    <citation type="submission" date="2025-08" db="UniProtKB">
        <authorList>
            <consortium name="RefSeq"/>
        </authorList>
    </citation>
    <scope>IDENTIFICATION</scope>
</reference>
<organism evidence="20 21">
    <name type="scientific">Geotrypetes seraphini</name>
    <name type="common">Gaboon caecilian</name>
    <name type="synonym">Caecilia seraphini</name>
    <dbReference type="NCBI Taxonomy" id="260995"/>
    <lineage>
        <taxon>Eukaryota</taxon>
        <taxon>Metazoa</taxon>
        <taxon>Chordata</taxon>
        <taxon>Craniata</taxon>
        <taxon>Vertebrata</taxon>
        <taxon>Euteleostomi</taxon>
        <taxon>Amphibia</taxon>
        <taxon>Gymnophiona</taxon>
        <taxon>Geotrypetes</taxon>
    </lineage>
</organism>